<evidence type="ECO:0000256" key="11">
    <source>
        <dbReference type="ARBA" id="ARBA00022777"/>
    </source>
</evidence>
<reference evidence="19 20" key="1">
    <citation type="submission" date="2018-11" db="EMBL/GenBank/DDBJ databases">
        <title>Genome sequence of Saitozyma podzolica DSM 27192.</title>
        <authorList>
            <person name="Aliyu H."/>
            <person name="Gorte O."/>
            <person name="Ochsenreither K."/>
        </authorList>
    </citation>
    <scope>NUCLEOTIDE SEQUENCE [LARGE SCALE GENOMIC DNA]</scope>
    <source>
        <strain evidence="19 20">DSM 27192</strain>
    </source>
</reference>
<dbReference type="SUPFAM" id="SSF56112">
    <property type="entry name" value="Protein kinase-like (PK-like)"/>
    <property type="match status" value="1"/>
</dbReference>
<dbReference type="STRING" id="1890683.A0A427YEX9"/>
<protein>
    <recommendedName>
        <fullName evidence="4">non-specific serine/threonine protein kinase</fullName>
        <ecNumber evidence="4">2.7.11.1</ecNumber>
    </recommendedName>
</protein>
<dbReference type="PROSITE" id="PS00107">
    <property type="entry name" value="PROTEIN_KINASE_ATP"/>
    <property type="match status" value="1"/>
</dbReference>
<keyword evidence="7" id="KW-0597">Phosphoprotein</keyword>
<comment type="caution">
    <text evidence="19">The sequence shown here is derived from an EMBL/GenBank/DDBJ whole genome shotgun (WGS) entry which is preliminary data.</text>
</comment>
<evidence type="ECO:0000256" key="13">
    <source>
        <dbReference type="ARBA" id="ARBA00022842"/>
    </source>
</evidence>
<evidence type="ECO:0000256" key="15">
    <source>
        <dbReference type="ARBA" id="ARBA00048679"/>
    </source>
</evidence>
<dbReference type="PANTHER" id="PTHR48012">
    <property type="entry name" value="STERILE20-LIKE KINASE, ISOFORM B-RELATED"/>
    <property type="match status" value="1"/>
</dbReference>
<keyword evidence="13" id="KW-0460">Magnesium</keyword>
<feature type="domain" description="Protein kinase" evidence="18">
    <location>
        <begin position="14"/>
        <end position="266"/>
    </location>
</feature>
<evidence type="ECO:0000256" key="16">
    <source>
        <dbReference type="PROSITE-ProRule" id="PRU10141"/>
    </source>
</evidence>
<dbReference type="InterPro" id="IPR000719">
    <property type="entry name" value="Prot_kinase_dom"/>
</dbReference>
<dbReference type="GO" id="GO:0046872">
    <property type="term" value="F:metal ion binding"/>
    <property type="evidence" value="ECO:0007669"/>
    <property type="project" value="UniProtKB-KW"/>
</dbReference>
<evidence type="ECO:0000313" key="20">
    <source>
        <dbReference type="Proteomes" id="UP000279259"/>
    </source>
</evidence>
<evidence type="ECO:0000256" key="7">
    <source>
        <dbReference type="ARBA" id="ARBA00022553"/>
    </source>
</evidence>
<name>A0A427YEX9_9TREE</name>
<dbReference type="PANTHER" id="PTHR48012:SF27">
    <property type="entry name" value="SERINE_THREONINE-PROTEIN KINASE SID1"/>
    <property type="match status" value="1"/>
</dbReference>
<comment type="catalytic activity">
    <reaction evidence="15">
        <text>L-seryl-[protein] + ATP = O-phospho-L-seryl-[protein] + ADP + H(+)</text>
        <dbReference type="Rhea" id="RHEA:17989"/>
        <dbReference type="Rhea" id="RHEA-COMP:9863"/>
        <dbReference type="Rhea" id="RHEA-COMP:11604"/>
        <dbReference type="ChEBI" id="CHEBI:15378"/>
        <dbReference type="ChEBI" id="CHEBI:29999"/>
        <dbReference type="ChEBI" id="CHEBI:30616"/>
        <dbReference type="ChEBI" id="CHEBI:83421"/>
        <dbReference type="ChEBI" id="CHEBI:456216"/>
        <dbReference type="EC" id="2.7.11.1"/>
    </reaction>
</comment>
<dbReference type="EMBL" id="RSCD01000013">
    <property type="protein sequence ID" value="RSH89583.1"/>
    <property type="molecule type" value="Genomic_DNA"/>
</dbReference>
<sequence length="628" mass="68917">MSPNRTLADPAVAYTLLEKLGTGSFGTVWKASHNETRQIVAIKMIDLESSEDDISEIQAEISHLSTVSSDHITRYYGSFVRGWRLWIVMEYLAGGSCLDLLKPGVFTEAQIAIVCRELLVGLEYLHSEGKIHRDIKAANVLLSATGAVKLADFGVAAQLSSHKSQRHTFVGTPFWMAPEVIRQAGYDARADIWSLGITAIEMAKGEPPLAEYHPMRVLFLIPKAKAPRLDAAEGWSQDFRDFVETCLQKDPKDRATAKELLNHRFIRSARSTRSLVELIERHRAYRARNPAKQTTPSKTLNRQAMGITGGTVNGNTIRSEWNFDETIRGTVRGAQIQLDLAALSDEEDDGFDFDDDADDDERAPWASSVGVGSVLAGETLNASEISLPMLERCSQITPPPIESAPQTPTSESAELRTSGSSGKSTWKERNDPKRGTIVKEGDIGDGFSTVRPVKKVDEAASQRLSAEFIGTGSVRRMSQVAASGSTVKAPPQPESPTKPKQPMTARGKAGQVLVEQVMLGVLDTTAAGDHDAQTLEALQLIRRGFADLGTHDPEVAYRVVMDVLGGIKANGLVHEHVRNMSMANVIPLNKRPSVLERKDVVEEPPRSHLADLLYLRWLDGLKFRWPGT</sequence>
<dbReference type="SMART" id="SM00220">
    <property type="entry name" value="S_TKc"/>
    <property type="match status" value="1"/>
</dbReference>
<comment type="catalytic activity">
    <reaction evidence="14">
        <text>L-threonyl-[protein] + ATP = O-phospho-L-threonyl-[protein] + ADP + H(+)</text>
        <dbReference type="Rhea" id="RHEA:46608"/>
        <dbReference type="Rhea" id="RHEA-COMP:11060"/>
        <dbReference type="Rhea" id="RHEA-COMP:11605"/>
        <dbReference type="ChEBI" id="CHEBI:15378"/>
        <dbReference type="ChEBI" id="CHEBI:30013"/>
        <dbReference type="ChEBI" id="CHEBI:30616"/>
        <dbReference type="ChEBI" id="CHEBI:61977"/>
        <dbReference type="ChEBI" id="CHEBI:456216"/>
        <dbReference type="EC" id="2.7.11.1"/>
    </reaction>
</comment>
<proteinExistence type="inferred from homology"/>
<dbReference type="GO" id="GO:0005524">
    <property type="term" value="F:ATP binding"/>
    <property type="evidence" value="ECO:0007669"/>
    <property type="project" value="UniProtKB-UniRule"/>
</dbReference>
<evidence type="ECO:0000256" key="9">
    <source>
        <dbReference type="ARBA" id="ARBA00022723"/>
    </source>
</evidence>
<dbReference type="InterPro" id="IPR011009">
    <property type="entry name" value="Kinase-like_dom_sf"/>
</dbReference>
<evidence type="ECO:0000256" key="1">
    <source>
        <dbReference type="ARBA" id="ARBA00001946"/>
    </source>
</evidence>
<dbReference type="Pfam" id="PF00069">
    <property type="entry name" value="Pkinase"/>
    <property type="match status" value="1"/>
</dbReference>
<evidence type="ECO:0000256" key="12">
    <source>
        <dbReference type="ARBA" id="ARBA00022840"/>
    </source>
</evidence>
<dbReference type="InterPro" id="IPR050629">
    <property type="entry name" value="STE20/SPS1-PAK"/>
</dbReference>
<feature type="compositionally biased region" description="Polar residues" evidence="17">
    <location>
        <begin position="404"/>
        <end position="424"/>
    </location>
</feature>
<dbReference type="PROSITE" id="PS50011">
    <property type="entry name" value="PROTEIN_KINASE_DOM"/>
    <property type="match status" value="1"/>
</dbReference>
<feature type="region of interest" description="Disordered" evidence="17">
    <location>
        <begin position="395"/>
        <end position="449"/>
    </location>
</feature>
<accession>A0A427YEX9</accession>
<evidence type="ECO:0000256" key="6">
    <source>
        <dbReference type="ARBA" id="ARBA00022527"/>
    </source>
</evidence>
<evidence type="ECO:0000259" key="18">
    <source>
        <dbReference type="PROSITE" id="PS50011"/>
    </source>
</evidence>
<dbReference type="CDD" id="cd06609">
    <property type="entry name" value="STKc_MST3_like"/>
    <property type="match status" value="1"/>
</dbReference>
<dbReference type="InterPro" id="IPR017441">
    <property type="entry name" value="Protein_kinase_ATP_BS"/>
</dbReference>
<dbReference type="GO" id="GO:0005737">
    <property type="term" value="C:cytoplasm"/>
    <property type="evidence" value="ECO:0007669"/>
    <property type="project" value="UniProtKB-SubCell"/>
</dbReference>
<keyword evidence="9" id="KW-0479">Metal-binding</keyword>
<dbReference type="GO" id="GO:0004674">
    <property type="term" value="F:protein serine/threonine kinase activity"/>
    <property type="evidence" value="ECO:0007669"/>
    <property type="project" value="UniProtKB-KW"/>
</dbReference>
<feature type="binding site" evidence="16">
    <location>
        <position position="43"/>
    </location>
    <ligand>
        <name>ATP</name>
        <dbReference type="ChEBI" id="CHEBI:30616"/>
    </ligand>
</feature>
<dbReference type="OrthoDB" id="248923at2759"/>
<evidence type="ECO:0000256" key="10">
    <source>
        <dbReference type="ARBA" id="ARBA00022741"/>
    </source>
</evidence>
<keyword evidence="11" id="KW-0418">Kinase</keyword>
<dbReference type="FunFam" id="1.10.510.10:FF:000411">
    <property type="entry name" value="Probable Ste20-like kinase Don3"/>
    <property type="match status" value="1"/>
</dbReference>
<keyword evidence="6" id="KW-0723">Serine/threonine-protein kinase</keyword>
<keyword evidence="20" id="KW-1185">Reference proteome</keyword>
<dbReference type="AlphaFoldDB" id="A0A427YEX9"/>
<evidence type="ECO:0000256" key="4">
    <source>
        <dbReference type="ARBA" id="ARBA00012513"/>
    </source>
</evidence>
<organism evidence="19 20">
    <name type="scientific">Saitozyma podzolica</name>
    <dbReference type="NCBI Taxonomy" id="1890683"/>
    <lineage>
        <taxon>Eukaryota</taxon>
        <taxon>Fungi</taxon>
        <taxon>Dikarya</taxon>
        <taxon>Basidiomycota</taxon>
        <taxon>Agaricomycotina</taxon>
        <taxon>Tremellomycetes</taxon>
        <taxon>Tremellales</taxon>
        <taxon>Trimorphomycetaceae</taxon>
        <taxon>Saitozyma</taxon>
    </lineage>
</organism>
<comment type="cofactor">
    <cofactor evidence="1">
        <name>Mg(2+)</name>
        <dbReference type="ChEBI" id="CHEBI:18420"/>
    </cofactor>
</comment>
<evidence type="ECO:0000256" key="2">
    <source>
        <dbReference type="ARBA" id="ARBA00004496"/>
    </source>
</evidence>
<keyword evidence="12 16" id="KW-0067">ATP-binding</keyword>
<feature type="compositionally biased region" description="Basic and acidic residues" evidence="17">
    <location>
        <begin position="425"/>
        <end position="442"/>
    </location>
</feature>
<comment type="subcellular location">
    <subcellularLocation>
        <location evidence="2">Cytoplasm</location>
    </subcellularLocation>
</comment>
<comment type="similarity">
    <text evidence="3">Belongs to the protein kinase superfamily. STE Ser/Thr protein kinase family. STE20 subfamily.</text>
</comment>
<dbReference type="EC" id="2.7.11.1" evidence="4"/>
<dbReference type="Proteomes" id="UP000279259">
    <property type="component" value="Unassembled WGS sequence"/>
</dbReference>
<feature type="region of interest" description="Disordered" evidence="17">
    <location>
        <begin position="475"/>
        <end position="506"/>
    </location>
</feature>
<evidence type="ECO:0000256" key="5">
    <source>
        <dbReference type="ARBA" id="ARBA00022490"/>
    </source>
</evidence>
<evidence type="ECO:0000256" key="14">
    <source>
        <dbReference type="ARBA" id="ARBA00047899"/>
    </source>
</evidence>
<keyword evidence="5" id="KW-0963">Cytoplasm</keyword>
<evidence type="ECO:0000256" key="3">
    <source>
        <dbReference type="ARBA" id="ARBA00008874"/>
    </source>
</evidence>
<gene>
    <name evidence="19" type="ORF">EHS25_002134</name>
</gene>
<dbReference type="Gene3D" id="1.10.510.10">
    <property type="entry name" value="Transferase(Phosphotransferase) domain 1"/>
    <property type="match status" value="1"/>
</dbReference>
<evidence type="ECO:0000313" key="19">
    <source>
        <dbReference type="EMBL" id="RSH89583.1"/>
    </source>
</evidence>
<evidence type="ECO:0000256" key="17">
    <source>
        <dbReference type="SAM" id="MobiDB-lite"/>
    </source>
</evidence>
<keyword evidence="10 16" id="KW-0547">Nucleotide-binding</keyword>
<keyword evidence="8" id="KW-0808">Transferase</keyword>
<evidence type="ECO:0000256" key="8">
    <source>
        <dbReference type="ARBA" id="ARBA00022679"/>
    </source>
</evidence>